<dbReference type="Pfam" id="PF00583">
    <property type="entry name" value="Acetyltransf_1"/>
    <property type="match status" value="1"/>
</dbReference>
<name>A0A967KE42_9PROT</name>
<evidence type="ECO:0000259" key="1">
    <source>
        <dbReference type="PROSITE" id="PS51186"/>
    </source>
</evidence>
<sequence>MRSGMNAPDSLPDITIELVDLDATFELRRAVLRPWLTPEESRASWEGFDEHFQIGALLDGRVVGTAGFVTEAQPDYDGKAFTGPQWRLRGMASDPDFQGRSLGGKVLVFGIEELARRIAARGQESAILWCNGRTPAQRFYERHGFQPIGDVFETPGTGPHYVFWRNVVAA</sequence>
<evidence type="ECO:0000313" key="3">
    <source>
        <dbReference type="Proteomes" id="UP000761264"/>
    </source>
</evidence>
<dbReference type="RefSeq" id="WP_167229815.1">
    <property type="nucleotide sequence ID" value="NZ_JAAQPH010000025.1"/>
</dbReference>
<dbReference type="AlphaFoldDB" id="A0A967KE42"/>
<keyword evidence="3" id="KW-1185">Reference proteome</keyword>
<evidence type="ECO:0000313" key="2">
    <source>
        <dbReference type="EMBL" id="NIA71744.1"/>
    </source>
</evidence>
<dbReference type="GO" id="GO:0016747">
    <property type="term" value="F:acyltransferase activity, transferring groups other than amino-acyl groups"/>
    <property type="evidence" value="ECO:0007669"/>
    <property type="project" value="InterPro"/>
</dbReference>
<dbReference type="CDD" id="cd04301">
    <property type="entry name" value="NAT_SF"/>
    <property type="match status" value="1"/>
</dbReference>
<dbReference type="Gene3D" id="3.40.630.30">
    <property type="match status" value="1"/>
</dbReference>
<dbReference type="Proteomes" id="UP000761264">
    <property type="component" value="Unassembled WGS sequence"/>
</dbReference>
<dbReference type="PROSITE" id="PS51186">
    <property type="entry name" value="GNAT"/>
    <property type="match status" value="1"/>
</dbReference>
<dbReference type="InterPro" id="IPR000182">
    <property type="entry name" value="GNAT_dom"/>
</dbReference>
<dbReference type="SUPFAM" id="SSF55729">
    <property type="entry name" value="Acyl-CoA N-acyltransferases (Nat)"/>
    <property type="match status" value="1"/>
</dbReference>
<comment type="caution">
    <text evidence="2">The sequence shown here is derived from an EMBL/GenBank/DDBJ whole genome shotgun (WGS) entry which is preliminary data.</text>
</comment>
<gene>
    <name evidence="2" type="ORF">HBA54_24420</name>
</gene>
<proteinExistence type="predicted"/>
<dbReference type="InterPro" id="IPR016181">
    <property type="entry name" value="Acyl_CoA_acyltransferase"/>
</dbReference>
<feature type="domain" description="N-acetyltransferase" evidence="1">
    <location>
        <begin position="9"/>
        <end position="168"/>
    </location>
</feature>
<dbReference type="EMBL" id="JAAQPH010000025">
    <property type="protein sequence ID" value="NIA71744.1"/>
    <property type="molecule type" value="Genomic_DNA"/>
</dbReference>
<accession>A0A967KE42</accession>
<reference evidence="2" key="1">
    <citation type="submission" date="2020-03" db="EMBL/GenBank/DDBJ databases">
        <title>Genome of Pelagibius litoralis DSM 21314T.</title>
        <authorList>
            <person name="Wang G."/>
        </authorList>
    </citation>
    <scope>NUCLEOTIDE SEQUENCE</scope>
    <source>
        <strain evidence="2">DSM 21314</strain>
    </source>
</reference>
<protein>
    <submittedName>
        <fullName evidence="2">GNAT family N-acetyltransferase</fullName>
    </submittedName>
</protein>
<organism evidence="2 3">
    <name type="scientific">Pelagibius litoralis</name>
    <dbReference type="NCBI Taxonomy" id="374515"/>
    <lineage>
        <taxon>Bacteria</taxon>
        <taxon>Pseudomonadati</taxon>
        <taxon>Pseudomonadota</taxon>
        <taxon>Alphaproteobacteria</taxon>
        <taxon>Rhodospirillales</taxon>
        <taxon>Rhodovibrionaceae</taxon>
        <taxon>Pelagibius</taxon>
    </lineage>
</organism>